<feature type="binding site" evidence="7">
    <location>
        <position position="96"/>
    </location>
    <ligand>
        <name>S-adenosyl-L-methionine</name>
        <dbReference type="ChEBI" id="CHEBI:59789"/>
    </ligand>
</feature>
<evidence type="ECO:0000256" key="2">
    <source>
        <dbReference type="ARBA" id="ARBA00022603"/>
    </source>
</evidence>
<dbReference type="AlphaFoldDB" id="A0A3N4E1S8"/>
<evidence type="ECO:0000313" key="12">
    <source>
        <dbReference type="Proteomes" id="UP000273778"/>
    </source>
</evidence>
<comment type="similarity">
    <text evidence="7">Belongs to the class IV-like SAM-binding methyltransferase superfamily. RNA methyltransferase TrmH family.</text>
</comment>
<keyword evidence="4 7" id="KW-0949">S-adenosyl-L-methionine</keyword>
<dbReference type="PANTHER" id="PTHR43453:SF1">
    <property type="entry name" value="TRNA_RRNA METHYLTRANSFERASE SPOU TYPE DOMAIN-CONTAINING PROTEIN"/>
    <property type="match status" value="1"/>
</dbReference>
<dbReference type="SUPFAM" id="SSF75217">
    <property type="entry name" value="alpha/beta knot"/>
    <property type="match status" value="1"/>
</dbReference>
<dbReference type="Proteomes" id="UP000273778">
    <property type="component" value="Chromosome"/>
</dbReference>
<dbReference type="RefSeq" id="WP_124013810.1">
    <property type="nucleotide sequence ID" value="NZ_CP034073.1"/>
</dbReference>
<reference evidence="11" key="3">
    <citation type="submission" date="2018-11" db="EMBL/GenBank/DDBJ databases">
        <authorList>
            <person name="Hwang Y.J."/>
            <person name="Hwang C.Y."/>
        </authorList>
    </citation>
    <scope>NUCLEOTIDE SEQUENCE</scope>
    <source>
        <strain evidence="11">R106</strain>
    </source>
</reference>
<dbReference type="Proteomes" id="UP000278855">
    <property type="component" value="Unassembled WGS sequence"/>
</dbReference>
<dbReference type="Pfam" id="PF00588">
    <property type="entry name" value="SpoU_methylase"/>
    <property type="match status" value="1"/>
</dbReference>
<dbReference type="PANTHER" id="PTHR43453">
    <property type="entry name" value="RRNA METHYLASE-LIKE"/>
    <property type="match status" value="1"/>
</dbReference>
<reference evidence="10 12" key="1">
    <citation type="submission" date="2018-11" db="EMBL/GenBank/DDBJ databases">
        <title>Shewanella sp. M2.</title>
        <authorList>
            <person name="Hwang Y.J."/>
            <person name="Hwang C.Y."/>
        </authorList>
    </citation>
    <scope>NUCLEOTIDE SEQUENCE [LARGE SCALE GENOMIC DNA]</scope>
    <source>
        <strain evidence="10 12">M2</strain>
    </source>
</reference>
<dbReference type="OrthoDB" id="9794400at2"/>
<dbReference type="KEGG" id="spsr:EGC80_00590"/>
<dbReference type="HAMAP" id="MF_02060">
    <property type="entry name" value="tRNA_methyltr_TrmH"/>
    <property type="match status" value="1"/>
</dbReference>
<proteinExistence type="inferred from homology"/>
<dbReference type="Pfam" id="PF12105">
    <property type="entry name" value="SpoU_methylas_C"/>
    <property type="match status" value="1"/>
</dbReference>
<evidence type="ECO:0000313" key="11">
    <source>
        <dbReference type="EMBL" id="RPA23634.1"/>
    </source>
</evidence>
<comment type="function">
    <text evidence="7">Catalyzes the 2'-O methylation of guanosine at position 18 in tRNA.</text>
</comment>
<sequence>MSPERFARINQMLDNRQVDLTVCLDKVHMTNNIAAVLRSADCVGIYEIHAVWPDIDMRVSGNTASGSQQWVNTVKHDTFAQANHAFKAQKMQVLTTTFSDAAVDFREIDYTQPTVIVMGNERDGVSAEAIEAADQHIIIPMRGMVQSLNVSVAAALVMYEAQRQREQANMYGTRKLDHVYCQTMLFEQGHPIYANACRRKQIPYPAIDLQGQIVADSAWWQRMRAPDPQALLAKSEIDSTPDETLLIQ</sequence>
<keyword evidence="5 7" id="KW-0819">tRNA processing</keyword>
<dbReference type="InterPro" id="IPR029028">
    <property type="entry name" value="Alpha/beta_knot_MTases"/>
</dbReference>
<dbReference type="EMBL" id="CP034073">
    <property type="protein sequence ID" value="AZG33572.1"/>
    <property type="molecule type" value="Genomic_DNA"/>
</dbReference>
<evidence type="ECO:0000256" key="3">
    <source>
        <dbReference type="ARBA" id="ARBA00022679"/>
    </source>
</evidence>
<dbReference type="EMBL" id="RKKB01000015">
    <property type="protein sequence ID" value="RPA23634.1"/>
    <property type="molecule type" value="Genomic_DNA"/>
</dbReference>
<dbReference type="InterPro" id="IPR022724">
    <property type="entry name" value="rRNA_MeTrfase_SpoU_C"/>
</dbReference>
<dbReference type="EC" id="2.1.1.34" evidence="7"/>
<feature type="binding site" evidence="7">
    <location>
        <position position="148"/>
    </location>
    <ligand>
        <name>S-adenosyl-L-methionine</name>
        <dbReference type="ChEBI" id="CHEBI:59789"/>
    </ligand>
</feature>
<name>A0A3N4E1S8_9GAMM</name>
<dbReference type="Gene3D" id="3.40.1280.10">
    <property type="match status" value="1"/>
</dbReference>
<dbReference type="GO" id="GO:0002938">
    <property type="term" value="P:tRNA guanine ribose methylation"/>
    <property type="evidence" value="ECO:0007669"/>
    <property type="project" value="UniProtKB-UniRule"/>
</dbReference>
<protein>
    <recommendedName>
        <fullName evidence="7">tRNA (guanosine(18)-2'-O)-methyltransferase</fullName>
        <ecNumber evidence="7">2.1.1.34</ecNumber>
    </recommendedName>
    <alternativeName>
        <fullName evidence="7">tRNA [Gm18] methyltransferase</fullName>
    </alternativeName>
</protein>
<keyword evidence="12" id="KW-1185">Reference proteome</keyword>
<evidence type="ECO:0000256" key="5">
    <source>
        <dbReference type="ARBA" id="ARBA00022694"/>
    </source>
</evidence>
<dbReference type="NCBIfam" id="NF008295">
    <property type="entry name" value="PRK11081.1"/>
    <property type="match status" value="1"/>
</dbReference>
<evidence type="ECO:0000259" key="8">
    <source>
        <dbReference type="Pfam" id="PF00588"/>
    </source>
</evidence>
<dbReference type="CDD" id="cd18092">
    <property type="entry name" value="SpoU-like_TrmH"/>
    <property type="match status" value="1"/>
</dbReference>
<dbReference type="InterPro" id="IPR001537">
    <property type="entry name" value="SpoU_MeTrfase"/>
</dbReference>
<keyword evidence="3 7" id="KW-0808">Transferase</keyword>
<feature type="domain" description="tRNA/rRNA methyltransferase SpoU type" evidence="8">
    <location>
        <begin position="20"/>
        <end position="159"/>
    </location>
</feature>
<accession>A0A3N4E1S8</accession>
<dbReference type="InterPro" id="IPR033671">
    <property type="entry name" value="TrmH"/>
</dbReference>
<evidence type="ECO:0000256" key="1">
    <source>
        <dbReference type="ARBA" id="ARBA00022555"/>
    </source>
</evidence>
<reference evidence="13" key="2">
    <citation type="submission" date="2018-11" db="EMBL/GenBank/DDBJ databases">
        <title>Shewanella sp. R106.</title>
        <authorList>
            <person name="Hwang Y.J."/>
            <person name="Hwang C.Y."/>
        </authorList>
    </citation>
    <scope>NUCLEOTIDE SEQUENCE [LARGE SCALE GENOMIC DNA]</scope>
    <source>
        <strain evidence="13">R106</strain>
    </source>
</reference>
<keyword evidence="2 7" id="KW-0489">Methyltransferase</keyword>
<evidence type="ECO:0000256" key="6">
    <source>
        <dbReference type="ARBA" id="ARBA00022884"/>
    </source>
</evidence>
<dbReference type="InterPro" id="IPR029026">
    <property type="entry name" value="tRNA_m1G_MTases_N"/>
</dbReference>
<evidence type="ECO:0000256" key="4">
    <source>
        <dbReference type="ARBA" id="ARBA00022691"/>
    </source>
</evidence>
<feature type="domain" description="RNA methyltransferase SpoU/TrmH type C-terminal" evidence="9">
    <location>
        <begin position="163"/>
        <end position="216"/>
    </location>
</feature>
<keyword evidence="6 7" id="KW-0694">RNA-binding</keyword>
<keyword evidence="1 7" id="KW-0820">tRNA-binding</keyword>
<evidence type="ECO:0000313" key="10">
    <source>
        <dbReference type="EMBL" id="AZG33572.1"/>
    </source>
</evidence>
<evidence type="ECO:0000313" key="13">
    <source>
        <dbReference type="Proteomes" id="UP000278855"/>
    </source>
</evidence>
<evidence type="ECO:0000256" key="7">
    <source>
        <dbReference type="HAMAP-Rule" id="MF_02060"/>
    </source>
</evidence>
<dbReference type="GO" id="GO:0141100">
    <property type="term" value="F:tRNA (guanine(18)-2'-O)-methyltransferase activity"/>
    <property type="evidence" value="ECO:0007669"/>
    <property type="project" value="UniProtKB-UniRule"/>
</dbReference>
<dbReference type="GO" id="GO:0000049">
    <property type="term" value="F:tRNA binding"/>
    <property type="evidence" value="ECO:0007669"/>
    <property type="project" value="UniProtKB-UniRule"/>
</dbReference>
<organism evidence="11 13">
    <name type="scientific">Shewanella psychromarinicola</name>
    <dbReference type="NCBI Taxonomy" id="2487742"/>
    <lineage>
        <taxon>Bacteria</taxon>
        <taxon>Pseudomonadati</taxon>
        <taxon>Pseudomonadota</taxon>
        <taxon>Gammaproteobacteria</taxon>
        <taxon>Alteromonadales</taxon>
        <taxon>Shewanellaceae</taxon>
        <taxon>Shewanella</taxon>
    </lineage>
</organism>
<evidence type="ECO:0000259" key="9">
    <source>
        <dbReference type="Pfam" id="PF12105"/>
    </source>
</evidence>
<comment type="caution">
    <text evidence="7">Lacks conserved residue(s) required for the propagation of feature annotation.</text>
</comment>
<gene>
    <name evidence="7 11" type="primary">trmH</name>
    <name evidence="11" type="ORF">EGC77_18085</name>
    <name evidence="10" type="ORF">EGC80_00590</name>
</gene>
<feature type="binding site" evidence="7">
    <location>
        <position position="139"/>
    </location>
    <ligand>
        <name>S-adenosyl-L-methionine</name>
        <dbReference type="ChEBI" id="CHEBI:59789"/>
    </ligand>
</feature>
<comment type="catalytic activity">
    <reaction evidence="7">
        <text>guanosine(18) in tRNA + S-adenosyl-L-methionine = 2'-O-methylguanosine(18) in tRNA + S-adenosyl-L-homocysteine + H(+)</text>
        <dbReference type="Rhea" id="RHEA:20077"/>
        <dbReference type="Rhea" id="RHEA-COMP:10190"/>
        <dbReference type="Rhea" id="RHEA-COMP:10192"/>
        <dbReference type="ChEBI" id="CHEBI:15378"/>
        <dbReference type="ChEBI" id="CHEBI:57856"/>
        <dbReference type="ChEBI" id="CHEBI:59789"/>
        <dbReference type="ChEBI" id="CHEBI:74269"/>
        <dbReference type="ChEBI" id="CHEBI:74445"/>
        <dbReference type="EC" id="2.1.1.34"/>
    </reaction>
</comment>